<evidence type="ECO:0000313" key="2">
    <source>
        <dbReference type="EMBL" id="MDY5133880.1"/>
    </source>
</evidence>
<dbReference type="Proteomes" id="UP001275049">
    <property type="component" value="Unassembled WGS sequence"/>
</dbReference>
<sequence>ANTFNKQSTWGYVRGTHISTLKIACPAGLPLALIAGAIRAYLNPSTLEPWPATALYAAFFYVPLTLLLWVTLVDRSTLPGAADK</sequence>
<accession>A0ABU5G9P3</accession>
<reference evidence="2 3" key="1">
    <citation type="submission" date="2023-10" db="EMBL/GenBank/DDBJ databases">
        <title>Whole Genome based description of the genera Actinobaculum and Actinotignum reveals a complex phylogenetic relationship within the species included in the genus Actinotignum.</title>
        <authorList>
            <person name="Jensen C.S."/>
            <person name="Dargis R."/>
            <person name="Kemp M."/>
            <person name="Christensen J.J."/>
        </authorList>
    </citation>
    <scope>NUCLEOTIDE SEQUENCE [LARGE SCALE GENOMIC DNA]</scope>
    <source>
        <strain evidence="2 3">SLA_B974</strain>
    </source>
</reference>
<protein>
    <recommendedName>
        <fullName evidence="4">ABC transporter permease</fullName>
    </recommendedName>
</protein>
<keyword evidence="1" id="KW-0812">Transmembrane</keyword>
<evidence type="ECO:0008006" key="4">
    <source>
        <dbReference type="Google" id="ProtNLM"/>
    </source>
</evidence>
<keyword evidence="1" id="KW-1133">Transmembrane helix</keyword>
<proteinExistence type="predicted"/>
<feature type="non-terminal residue" evidence="2">
    <location>
        <position position="84"/>
    </location>
</feature>
<name>A0ABU5G9P3_9ACTO</name>
<evidence type="ECO:0000256" key="1">
    <source>
        <dbReference type="SAM" id="Phobius"/>
    </source>
</evidence>
<dbReference type="EMBL" id="JAWNGA010000063">
    <property type="protein sequence ID" value="MDY5133880.1"/>
    <property type="molecule type" value="Genomic_DNA"/>
</dbReference>
<gene>
    <name evidence="2" type="ORF">R6G86_09130</name>
</gene>
<evidence type="ECO:0000313" key="3">
    <source>
        <dbReference type="Proteomes" id="UP001275049"/>
    </source>
</evidence>
<keyword evidence="3" id="KW-1185">Reference proteome</keyword>
<keyword evidence="1" id="KW-0472">Membrane</keyword>
<feature type="transmembrane region" description="Helical" evidence="1">
    <location>
        <begin position="21"/>
        <end position="42"/>
    </location>
</feature>
<feature type="transmembrane region" description="Helical" evidence="1">
    <location>
        <begin position="54"/>
        <end position="73"/>
    </location>
</feature>
<feature type="non-terminal residue" evidence="2">
    <location>
        <position position="1"/>
    </location>
</feature>
<organism evidence="2 3">
    <name type="scientific">Actinotignum urinale</name>
    <dbReference type="NCBI Taxonomy" id="190146"/>
    <lineage>
        <taxon>Bacteria</taxon>
        <taxon>Bacillati</taxon>
        <taxon>Actinomycetota</taxon>
        <taxon>Actinomycetes</taxon>
        <taxon>Actinomycetales</taxon>
        <taxon>Actinomycetaceae</taxon>
        <taxon>Actinotignum</taxon>
    </lineage>
</organism>
<comment type="caution">
    <text evidence="2">The sequence shown here is derived from an EMBL/GenBank/DDBJ whole genome shotgun (WGS) entry which is preliminary data.</text>
</comment>